<accession>A0AAV9CSU0</accession>
<dbReference type="PANTHER" id="PTHR35121:SF2">
    <property type="entry name" value="SWIM-TYPE DOMAIN-CONTAINING PROTEIN"/>
    <property type="match status" value="1"/>
</dbReference>
<comment type="caution">
    <text evidence="2">The sequence shown here is derived from an EMBL/GenBank/DDBJ whole genome shotgun (WGS) entry which is preliminary data.</text>
</comment>
<feature type="signal peptide" evidence="1">
    <location>
        <begin position="1"/>
        <end position="15"/>
    </location>
</feature>
<reference evidence="2" key="1">
    <citation type="journal article" date="2023" name="Nat. Commun.">
        <title>Diploid and tetraploid genomes of Acorus and the evolution of monocots.</title>
        <authorList>
            <person name="Ma L."/>
            <person name="Liu K.W."/>
            <person name="Li Z."/>
            <person name="Hsiao Y.Y."/>
            <person name="Qi Y."/>
            <person name="Fu T."/>
            <person name="Tang G.D."/>
            <person name="Zhang D."/>
            <person name="Sun W.H."/>
            <person name="Liu D.K."/>
            <person name="Li Y."/>
            <person name="Chen G.Z."/>
            <person name="Liu X.D."/>
            <person name="Liao X.Y."/>
            <person name="Jiang Y.T."/>
            <person name="Yu X."/>
            <person name="Hao Y."/>
            <person name="Huang J."/>
            <person name="Zhao X.W."/>
            <person name="Ke S."/>
            <person name="Chen Y.Y."/>
            <person name="Wu W.L."/>
            <person name="Hsu J.L."/>
            <person name="Lin Y.F."/>
            <person name="Huang M.D."/>
            <person name="Li C.Y."/>
            <person name="Huang L."/>
            <person name="Wang Z.W."/>
            <person name="Zhao X."/>
            <person name="Zhong W.Y."/>
            <person name="Peng D.H."/>
            <person name="Ahmad S."/>
            <person name="Lan S."/>
            <person name="Zhang J.S."/>
            <person name="Tsai W.C."/>
            <person name="Van de Peer Y."/>
            <person name="Liu Z.J."/>
        </authorList>
    </citation>
    <scope>NUCLEOTIDE SEQUENCE</scope>
    <source>
        <strain evidence="2">CP</strain>
    </source>
</reference>
<keyword evidence="1" id="KW-0732">Signal</keyword>
<feature type="chain" id="PRO_5043619966" description="Secreted protein" evidence="1">
    <location>
        <begin position="16"/>
        <end position="83"/>
    </location>
</feature>
<evidence type="ECO:0008006" key="4">
    <source>
        <dbReference type="Google" id="ProtNLM"/>
    </source>
</evidence>
<evidence type="ECO:0000256" key="1">
    <source>
        <dbReference type="SAM" id="SignalP"/>
    </source>
</evidence>
<evidence type="ECO:0000313" key="3">
    <source>
        <dbReference type="Proteomes" id="UP001180020"/>
    </source>
</evidence>
<gene>
    <name evidence="2" type="ORF">QJS10_CPB17g00256</name>
</gene>
<evidence type="ECO:0000313" key="2">
    <source>
        <dbReference type="EMBL" id="KAK1292015.1"/>
    </source>
</evidence>
<dbReference type="EMBL" id="JAUJYO010000017">
    <property type="protein sequence ID" value="KAK1292015.1"/>
    <property type="molecule type" value="Genomic_DNA"/>
</dbReference>
<name>A0AAV9CSU0_ACOCL</name>
<dbReference type="Proteomes" id="UP001180020">
    <property type="component" value="Unassembled WGS sequence"/>
</dbReference>
<keyword evidence="3" id="KW-1185">Reference proteome</keyword>
<organism evidence="2 3">
    <name type="scientific">Acorus calamus</name>
    <name type="common">Sweet flag</name>
    <dbReference type="NCBI Taxonomy" id="4465"/>
    <lineage>
        <taxon>Eukaryota</taxon>
        <taxon>Viridiplantae</taxon>
        <taxon>Streptophyta</taxon>
        <taxon>Embryophyta</taxon>
        <taxon>Tracheophyta</taxon>
        <taxon>Spermatophyta</taxon>
        <taxon>Magnoliopsida</taxon>
        <taxon>Liliopsida</taxon>
        <taxon>Acoraceae</taxon>
        <taxon>Acorus</taxon>
    </lineage>
</organism>
<sequence>MAVGLIQCVFVGCLAIFNVEIKRRPYHRNCHCALHGSSGRASKVCMHEEKISYPIRRDRCMSGSLNLALSTRPMYVSGDRREN</sequence>
<protein>
    <recommendedName>
        <fullName evidence="4">Secreted protein</fullName>
    </recommendedName>
</protein>
<reference evidence="2" key="2">
    <citation type="submission" date="2023-06" db="EMBL/GenBank/DDBJ databases">
        <authorList>
            <person name="Ma L."/>
            <person name="Liu K.-W."/>
            <person name="Li Z."/>
            <person name="Hsiao Y.-Y."/>
            <person name="Qi Y."/>
            <person name="Fu T."/>
            <person name="Tang G."/>
            <person name="Zhang D."/>
            <person name="Sun W.-H."/>
            <person name="Liu D.-K."/>
            <person name="Li Y."/>
            <person name="Chen G.-Z."/>
            <person name="Liu X.-D."/>
            <person name="Liao X.-Y."/>
            <person name="Jiang Y.-T."/>
            <person name="Yu X."/>
            <person name="Hao Y."/>
            <person name="Huang J."/>
            <person name="Zhao X.-W."/>
            <person name="Ke S."/>
            <person name="Chen Y.-Y."/>
            <person name="Wu W.-L."/>
            <person name="Hsu J.-L."/>
            <person name="Lin Y.-F."/>
            <person name="Huang M.-D."/>
            <person name="Li C.-Y."/>
            <person name="Huang L."/>
            <person name="Wang Z.-W."/>
            <person name="Zhao X."/>
            <person name="Zhong W.-Y."/>
            <person name="Peng D.-H."/>
            <person name="Ahmad S."/>
            <person name="Lan S."/>
            <person name="Zhang J.-S."/>
            <person name="Tsai W.-C."/>
            <person name="Van De Peer Y."/>
            <person name="Liu Z.-J."/>
        </authorList>
    </citation>
    <scope>NUCLEOTIDE SEQUENCE</scope>
    <source>
        <strain evidence="2">CP</strain>
        <tissue evidence="2">Leaves</tissue>
    </source>
</reference>
<dbReference type="AlphaFoldDB" id="A0AAV9CSU0"/>
<dbReference type="PANTHER" id="PTHR35121">
    <property type="entry name" value="HOMEODOMAIN PROTEIN 8, PUTATIVE-RELATED"/>
    <property type="match status" value="1"/>
</dbReference>
<proteinExistence type="predicted"/>